<comment type="similarity">
    <text evidence="1">Belongs to the phosphosulfolactate synthase family.</text>
</comment>
<protein>
    <submittedName>
        <fullName evidence="2">Phosphosulfolactate synthase</fullName>
    </submittedName>
</protein>
<comment type="caution">
    <text evidence="2">The sequence shown here is derived from an EMBL/GenBank/DDBJ whole genome shotgun (WGS) entry which is preliminary data.</text>
</comment>
<dbReference type="Pfam" id="PF02679">
    <property type="entry name" value="ComA"/>
    <property type="match status" value="1"/>
</dbReference>
<dbReference type="InterPro" id="IPR013785">
    <property type="entry name" value="Aldolase_TIM"/>
</dbReference>
<gene>
    <name evidence="2" type="ORF">FC50_GL000979</name>
</gene>
<evidence type="ECO:0000313" key="2">
    <source>
        <dbReference type="EMBL" id="KRL86234.1"/>
    </source>
</evidence>
<dbReference type="STRING" id="1423783.FC50_GL000979"/>
<dbReference type="PATRIC" id="fig|1423783.4.peg.1014"/>
<dbReference type="InterPro" id="IPR036112">
    <property type="entry name" value="ComA_synth_sf"/>
</dbReference>
<dbReference type="AlphaFoldDB" id="A0A0R1U426"/>
<dbReference type="Proteomes" id="UP000051922">
    <property type="component" value="Unassembled WGS sequence"/>
</dbReference>
<evidence type="ECO:0000256" key="1">
    <source>
        <dbReference type="ARBA" id="ARBA00010424"/>
    </source>
</evidence>
<proteinExistence type="inferred from homology"/>
<dbReference type="EMBL" id="AZFJ01000046">
    <property type="protein sequence ID" value="KRL86234.1"/>
    <property type="molecule type" value="Genomic_DNA"/>
</dbReference>
<dbReference type="OrthoDB" id="7809088at2"/>
<dbReference type="Gene3D" id="3.20.20.70">
    <property type="entry name" value="Aldolase class I"/>
    <property type="match status" value="1"/>
</dbReference>
<accession>A0A0R1U426</accession>
<dbReference type="InterPro" id="IPR003830">
    <property type="entry name" value="ComA_synth"/>
</dbReference>
<sequence length="250" mass="26994">MLAYDFMNQAQPQGKTMMLDKGLGLNAVDDLLATAGDYISFAKFGWGTAATMNRDLIAAKTAKYDAAGIMPYPGGTLLEVAAMNGHYDQFLVETKALGFKGVEVSDGSTQMGATTRDELISKAREAGFFVISEVGKKNPELDHELTVDERLDLINSDLNHGAHYVILEAREAGKNIGIYDANGNIIDDELDALAANGTDQLIFEAPLKNQQVALILKYGTQVNLGNIAYDEVTSVETLRRGLRADTVGKV</sequence>
<organism evidence="2 3">
    <name type="scientific">Lacticaseibacillus pantheris DSM 15945 = JCM 12539 = NBRC 106106</name>
    <dbReference type="NCBI Taxonomy" id="1423783"/>
    <lineage>
        <taxon>Bacteria</taxon>
        <taxon>Bacillati</taxon>
        <taxon>Bacillota</taxon>
        <taxon>Bacilli</taxon>
        <taxon>Lactobacillales</taxon>
        <taxon>Lactobacillaceae</taxon>
        <taxon>Lacticaseibacillus</taxon>
    </lineage>
</organism>
<name>A0A0R1U426_9LACO</name>
<reference evidence="2 3" key="1">
    <citation type="journal article" date="2015" name="Genome Announc.">
        <title>Expanding the biotechnology potential of lactobacilli through comparative genomics of 213 strains and associated genera.</title>
        <authorList>
            <person name="Sun Z."/>
            <person name="Harris H.M."/>
            <person name="McCann A."/>
            <person name="Guo C."/>
            <person name="Argimon S."/>
            <person name="Zhang W."/>
            <person name="Yang X."/>
            <person name="Jeffery I.B."/>
            <person name="Cooney J.C."/>
            <person name="Kagawa T.F."/>
            <person name="Liu W."/>
            <person name="Song Y."/>
            <person name="Salvetti E."/>
            <person name="Wrobel A."/>
            <person name="Rasinkangas P."/>
            <person name="Parkhill J."/>
            <person name="Rea M.C."/>
            <person name="O'Sullivan O."/>
            <person name="Ritari J."/>
            <person name="Douillard F.P."/>
            <person name="Paul Ross R."/>
            <person name="Yang R."/>
            <person name="Briner A.E."/>
            <person name="Felis G.E."/>
            <person name="de Vos W.M."/>
            <person name="Barrangou R."/>
            <person name="Klaenhammer T.R."/>
            <person name="Caufield P.W."/>
            <person name="Cui Y."/>
            <person name="Zhang H."/>
            <person name="O'Toole P.W."/>
        </authorList>
    </citation>
    <scope>NUCLEOTIDE SEQUENCE [LARGE SCALE GENOMIC DNA]</scope>
    <source>
        <strain evidence="2 3">DSM 15945</strain>
    </source>
</reference>
<keyword evidence="3" id="KW-1185">Reference proteome</keyword>
<dbReference type="RefSeq" id="WP_054649372.1">
    <property type="nucleotide sequence ID" value="NZ_AZFJ01000046.1"/>
</dbReference>
<dbReference type="SUPFAM" id="SSF102110">
    <property type="entry name" value="(2r)-phospho-3-sulfolactate synthase ComA"/>
    <property type="match status" value="1"/>
</dbReference>
<evidence type="ECO:0000313" key="3">
    <source>
        <dbReference type="Proteomes" id="UP000051922"/>
    </source>
</evidence>